<dbReference type="SUPFAM" id="SSF52540">
    <property type="entry name" value="P-loop containing nucleoside triphosphate hydrolases"/>
    <property type="match status" value="1"/>
</dbReference>
<dbReference type="AlphaFoldDB" id="A0A829BQ23"/>
<comment type="caution">
    <text evidence="5">The sequence shown here is derived from an EMBL/GenBank/DDBJ whole genome shotgun (WGS) entry which is preliminary data.</text>
</comment>
<evidence type="ECO:0000256" key="3">
    <source>
        <dbReference type="ARBA" id="ARBA00022840"/>
    </source>
</evidence>
<evidence type="ECO:0000256" key="2">
    <source>
        <dbReference type="ARBA" id="ARBA00022741"/>
    </source>
</evidence>
<protein>
    <submittedName>
        <fullName evidence="5">Putative ABC transporter, ATP-binding protein</fullName>
    </submittedName>
</protein>
<accession>A0A829BQ23</accession>
<dbReference type="PANTHER" id="PTHR42939">
    <property type="entry name" value="ABC TRANSPORTER ATP-BINDING PROTEIN ALBC-RELATED"/>
    <property type="match status" value="1"/>
</dbReference>
<dbReference type="GeneID" id="93859435"/>
<dbReference type="InterPro" id="IPR027417">
    <property type="entry name" value="P-loop_NTPase"/>
</dbReference>
<dbReference type="RefSeq" id="WP_002262272.1">
    <property type="nucleotide sequence ID" value="NZ_AHSR01000004.1"/>
</dbReference>
<dbReference type="PROSITE" id="PS00211">
    <property type="entry name" value="ABC_TRANSPORTER_1"/>
    <property type="match status" value="1"/>
</dbReference>
<feature type="domain" description="ABC transporter" evidence="4">
    <location>
        <begin position="10"/>
        <end position="234"/>
    </location>
</feature>
<evidence type="ECO:0000259" key="4">
    <source>
        <dbReference type="PROSITE" id="PS50893"/>
    </source>
</evidence>
<name>A0A829BQ23_STRMG</name>
<dbReference type="PROSITE" id="PS50893">
    <property type="entry name" value="ABC_TRANSPORTER_2"/>
    <property type="match status" value="1"/>
</dbReference>
<dbReference type="InterPro" id="IPR051782">
    <property type="entry name" value="ABC_Transporter_VariousFunc"/>
</dbReference>
<evidence type="ECO:0000256" key="1">
    <source>
        <dbReference type="ARBA" id="ARBA00022448"/>
    </source>
</evidence>
<dbReference type="InterPro" id="IPR017871">
    <property type="entry name" value="ABC_transporter-like_CS"/>
</dbReference>
<dbReference type="CDD" id="cd03230">
    <property type="entry name" value="ABC_DR_subfamily_A"/>
    <property type="match status" value="1"/>
</dbReference>
<dbReference type="Pfam" id="PF00005">
    <property type="entry name" value="ABC_tran"/>
    <property type="match status" value="1"/>
</dbReference>
<dbReference type="PANTHER" id="PTHR42939:SF1">
    <property type="entry name" value="ABC TRANSPORTER ATP-BINDING PROTEIN ALBC-RELATED"/>
    <property type="match status" value="1"/>
</dbReference>
<dbReference type="GO" id="GO:0016887">
    <property type="term" value="F:ATP hydrolysis activity"/>
    <property type="evidence" value="ECO:0007669"/>
    <property type="project" value="InterPro"/>
</dbReference>
<sequence>MEHSSKATVLEIEHLQKYYKKNIGVKDISLSVKKGEIFGFLGSNGAGKSTTIRCLLGLIKPSGGQMTLFGGRYGSLTESLHHIGYMPSEAMFYPTMKVKDVIAFAAKVRKKDCSQEAKRLSELLEVPSDKKIEELSLGNRKKVSIVCALQHQPDLIILDEPTSGLDPLMQERFFKLIKEACSKGATCFLSSHVLSEIKNYCDRVAILKNGEIVTVDAIHHLTHSMLRKVSVWKGGKLKTFNYSGSMKDLLKQLEEMNPDDLLIEEPSLESLFLHYYEEKDNDHTIS</sequence>
<organism evidence="5 6">
    <name type="scientific">Streptococcus mutans SM6</name>
    <dbReference type="NCBI Taxonomy" id="857119"/>
    <lineage>
        <taxon>Bacteria</taxon>
        <taxon>Bacillati</taxon>
        <taxon>Bacillota</taxon>
        <taxon>Bacilli</taxon>
        <taxon>Lactobacillales</taxon>
        <taxon>Streptococcaceae</taxon>
        <taxon>Streptococcus</taxon>
    </lineage>
</organism>
<dbReference type="InterPro" id="IPR003593">
    <property type="entry name" value="AAA+_ATPase"/>
</dbReference>
<dbReference type="Gene3D" id="3.40.50.300">
    <property type="entry name" value="P-loop containing nucleotide triphosphate hydrolases"/>
    <property type="match status" value="1"/>
</dbReference>
<keyword evidence="3 5" id="KW-0067">ATP-binding</keyword>
<keyword evidence="2" id="KW-0547">Nucleotide-binding</keyword>
<gene>
    <name evidence="5" type="ORF">SMU82_00800</name>
</gene>
<dbReference type="Proteomes" id="UP000011676">
    <property type="component" value="Unassembled WGS sequence"/>
</dbReference>
<dbReference type="EMBL" id="AHSR01000004">
    <property type="protein sequence ID" value="EMC25505.1"/>
    <property type="molecule type" value="Genomic_DNA"/>
</dbReference>
<evidence type="ECO:0000313" key="6">
    <source>
        <dbReference type="Proteomes" id="UP000011676"/>
    </source>
</evidence>
<dbReference type="InterPro" id="IPR003439">
    <property type="entry name" value="ABC_transporter-like_ATP-bd"/>
</dbReference>
<reference evidence="5 6" key="1">
    <citation type="journal article" date="2013" name="Mol. Biol. Evol.">
        <title>Evolutionary and population genomics of the cavity causing bacteria Streptococcus mutans.</title>
        <authorList>
            <person name="Cornejo O.E."/>
            <person name="Lefebure T."/>
            <person name="Pavinski Bitar P.D."/>
            <person name="Lang P."/>
            <person name="Richards V.P."/>
            <person name="Eilertson K."/>
            <person name="Do T."/>
            <person name="Beighton D."/>
            <person name="Zeng L."/>
            <person name="Ahn S.J."/>
            <person name="Burne R.A."/>
            <person name="Siepel A."/>
            <person name="Bustamante C.D."/>
            <person name="Stanhope M.J."/>
        </authorList>
    </citation>
    <scope>NUCLEOTIDE SEQUENCE [LARGE SCALE GENOMIC DNA]</scope>
    <source>
        <strain evidence="5 6">SM6</strain>
    </source>
</reference>
<keyword evidence="1" id="KW-0813">Transport</keyword>
<proteinExistence type="predicted"/>
<dbReference type="GO" id="GO:0005524">
    <property type="term" value="F:ATP binding"/>
    <property type="evidence" value="ECO:0007669"/>
    <property type="project" value="UniProtKB-KW"/>
</dbReference>
<dbReference type="SMART" id="SM00382">
    <property type="entry name" value="AAA"/>
    <property type="match status" value="1"/>
</dbReference>
<evidence type="ECO:0000313" key="5">
    <source>
        <dbReference type="EMBL" id="EMC25505.1"/>
    </source>
</evidence>